<feature type="compositionally biased region" description="Acidic residues" evidence="11">
    <location>
        <begin position="593"/>
        <end position="607"/>
    </location>
</feature>
<dbReference type="HAMAP" id="MF_00332">
    <property type="entry name" value="DnaK"/>
    <property type="match status" value="1"/>
</dbReference>
<dbReference type="SUPFAM" id="SSF100920">
    <property type="entry name" value="Heat shock protein 70kD (HSP70), peptide-binding domain"/>
    <property type="match status" value="1"/>
</dbReference>
<evidence type="ECO:0000256" key="5">
    <source>
        <dbReference type="ARBA" id="ARBA00022741"/>
    </source>
</evidence>
<evidence type="ECO:0000256" key="11">
    <source>
        <dbReference type="SAM" id="MobiDB-lite"/>
    </source>
</evidence>
<evidence type="ECO:0000256" key="3">
    <source>
        <dbReference type="ARBA" id="ARBA00014415"/>
    </source>
</evidence>
<dbReference type="FunFam" id="1.20.1270.10:FF:000001">
    <property type="entry name" value="Molecular chaperone DnaK"/>
    <property type="match status" value="1"/>
</dbReference>
<dbReference type="PANTHER" id="PTHR19375">
    <property type="entry name" value="HEAT SHOCK PROTEIN 70KDA"/>
    <property type="match status" value="1"/>
</dbReference>
<keyword evidence="4 9" id="KW-0597">Phosphoprotein</keyword>
<proteinExistence type="evidence at transcript level"/>
<dbReference type="FunFam" id="3.90.640.10:FF:000003">
    <property type="entry name" value="Molecular chaperone DnaK"/>
    <property type="match status" value="1"/>
</dbReference>
<dbReference type="PROSITE" id="PS00329">
    <property type="entry name" value="HSP70_2"/>
    <property type="match status" value="1"/>
</dbReference>
<dbReference type="InterPro" id="IPR012725">
    <property type="entry name" value="Chaperone_DnaK"/>
</dbReference>
<dbReference type="Pfam" id="PF00012">
    <property type="entry name" value="HSP70"/>
    <property type="match status" value="1"/>
</dbReference>
<name>A0A7H1MND5_9LACO</name>
<dbReference type="GO" id="GO:0051082">
    <property type="term" value="F:unfolded protein binding"/>
    <property type="evidence" value="ECO:0007669"/>
    <property type="project" value="InterPro"/>
</dbReference>
<dbReference type="InterPro" id="IPR043129">
    <property type="entry name" value="ATPase_NBD"/>
</dbReference>
<keyword evidence="7 9" id="KW-0346">Stress response</keyword>
<evidence type="ECO:0000256" key="9">
    <source>
        <dbReference type="HAMAP-Rule" id="MF_00332"/>
    </source>
</evidence>
<dbReference type="CDD" id="cd10234">
    <property type="entry name" value="ASKHA_NBD_HSP70_DnaK-like"/>
    <property type="match status" value="1"/>
</dbReference>
<dbReference type="InterPro" id="IPR013126">
    <property type="entry name" value="Hsp_70_fam"/>
</dbReference>
<evidence type="ECO:0000313" key="13">
    <source>
        <dbReference type="Proteomes" id="UP000516446"/>
    </source>
</evidence>
<evidence type="ECO:0000256" key="4">
    <source>
        <dbReference type="ARBA" id="ARBA00022553"/>
    </source>
</evidence>
<keyword evidence="8 9" id="KW-0143">Chaperone</keyword>
<dbReference type="PRINTS" id="PR00301">
    <property type="entry name" value="HEATSHOCK70"/>
</dbReference>
<dbReference type="PROSITE" id="PS01036">
    <property type="entry name" value="HSP70_3"/>
    <property type="match status" value="1"/>
</dbReference>
<dbReference type="InterPro" id="IPR029047">
    <property type="entry name" value="HSP70_peptide-bd_sf"/>
</dbReference>
<comment type="function">
    <text evidence="1 9">Acts as a chaperone.</text>
</comment>
<accession>A0A7H1MND5</accession>
<dbReference type="NCBIfam" id="TIGR02350">
    <property type="entry name" value="prok_dnaK"/>
    <property type="match status" value="1"/>
</dbReference>
<gene>
    <name evidence="9 12" type="primary">dnaK</name>
    <name evidence="12" type="ORF">FY536_06790</name>
</gene>
<dbReference type="GO" id="GO:0005524">
    <property type="term" value="F:ATP binding"/>
    <property type="evidence" value="ECO:0007669"/>
    <property type="project" value="UniProtKB-UniRule"/>
</dbReference>
<dbReference type="Gene3D" id="2.60.34.10">
    <property type="entry name" value="Substrate Binding Domain Of DNAk, Chain A, domain 1"/>
    <property type="match status" value="1"/>
</dbReference>
<evidence type="ECO:0000256" key="8">
    <source>
        <dbReference type="ARBA" id="ARBA00023186"/>
    </source>
</evidence>
<dbReference type="SUPFAM" id="SSF100934">
    <property type="entry name" value="Heat shock protein 70kD (HSP70), C-terminal subdomain"/>
    <property type="match status" value="1"/>
</dbReference>
<dbReference type="NCBIfam" id="NF001413">
    <property type="entry name" value="PRK00290.1"/>
    <property type="match status" value="1"/>
</dbReference>
<dbReference type="Gene3D" id="1.20.1270.10">
    <property type="match status" value="1"/>
</dbReference>
<dbReference type="SUPFAM" id="SSF53067">
    <property type="entry name" value="Actin-like ATPase domain"/>
    <property type="match status" value="2"/>
</dbReference>
<feature type="modified residue" description="Phosphothreonine; by autocatalysis" evidence="9">
    <location>
        <position position="174"/>
    </location>
</feature>
<reference evidence="12 13" key="1">
    <citation type="submission" date="2019-08" db="EMBL/GenBank/DDBJ databases">
        <authorList>
            <person name="Chang H.C."/>
            <person name="Mun S.Y."/>
        </authorList>
    </citation>
    <scope>NUCLEOTIDE SEQUENCE [LARGE SCALE GENOMIC DNA]</scope>
    <source>
        <strain evidence="12 13">SK</strain>
    </source>
</reference>
<dbReference type="Proteomes" id="UP000516446">
    <property type="component" value="Chromosome"/>
</dbReference>
<comment type="induction">
    <text evidence="9">By stress conditions e.g. heat shock.</text>
</comment>
<evidence type="ECO:0000256" key="10">
    <source>
        <dbReference type="RuleBase" id="RU003322"/>
    </source>
</evidence>
<dbReference type="PROSITE" id="PS00297">
    <property type="entry name" value="HSP70_1"/>
    <property type="match status" value="1"/>
</dbReference>
<dbReference type="InterPro" id="IPR018181">
    <property type="entry name" value="Heat_shock_70_CS"/>
</dbReference>
<dbReference type="RefSeq" id="WP_104914690.1">
    <property type="nucleotide sequence ID" value="NZ_CP026847.1"/>
</dbReference>
<keyword evidence="5 9" id="KW-0547">Nucleotide-binding</keyword>
<dbReference type="InterPro" id="IPR029048">
    <property type="entry name" value="HSP70_C_sf"/>
</dbReference>
<organism evidence="12 13">
    <name type="scientific">Weissella koreensis</name>
    <dbReference type="NCBI Taxonomy" id="165096"/>
    <lineage>
        <taxon>Bacteria</taxon>
        <taxon>Bacillati</taxon>
        <taxon>Bacillota</taxon>
        <taxon>Bacilli</taxon>
        <taxon>Lactobacillales</taxon>
        <taxon>Lactobacillaceae</taxon>
        <taxon>Weissella</taxon>
    </lineage>
</organism>
<dbReference type="FunFam" id="2.60.34.10:FF:000014">
    <property type="entry name" value="Chaperone protein DnaK HSP70"/>
    <property type="match status" value="1"/>
</dbReference>
<evidence type="ECO:0000256" key="6">
    <source>
        <dbReference type="ARBA" id="ARBA00022840"/>
    </source>
</evidence>
<evidence type="ECO:0000256" key="7">
    <source>
        <dbReference type="ARBA" id="ARBA00023016"/>
    </source>
</evidence>
<comment type="similarity">
    <text evidence="2 9 10">Belongs to the heat shock protein 70 family.</text>
</comment>
<dbReference type="Gene3D" id="3.30.420.40">
    <property type="match status" value="2"/>
</dbReference>
<keyword evidence="6 9" id="KW-0067">ATP-binding</keyword>
<sequence>MSKIIGIDLGTTNSAVAVMEGGTPKVITNPNGGRTTPSVVSFKNGESQVGDTAKRQAMTNPDTIVSIKSHMGEDGYKVTVAGKDYTPEEISAMILQYIKKYAEDYLGETVDKAVITVPAYFNDAQRQATKNAGKIAGLEVERIINEPTAAALAYGLDDLTKDEKVLVYDLGGGTFDVSILELGDGVFEVLSTSGDTHLGGDDFDEKVIDWLAEDFKSENGIDLKQDALAMQRLKEAAETAKKTLSQATEAQIDLPFIASSDNGPLHIQTTLTRAKFNQLTHDLVERTKASVETALKDAGLSNADIDQVILNGGSTRIPAVQEFVKDLTGKEPNHSINPDEAVALGAAVQGGVITGDVKDVVLLDVTPLTLGIETMGGVFTKLIDRNTTIPTSKSQVFSTAADNQPAVDIHVLQGERAMAADNKTLGRFQLADIPAAPRGVPQIEVKFDIDRNGIVTVSAKDLGTQKEQKITIQNSGSLSDEEIEKMMNDAKANEEADKKRKEEVDLRNDVDQLIFSAEKTLEDTGDKLSADDKKPVEDALTELKSAKEADDLDQMAEKKEALEKVSQELAVKLYQQAAPEQGAEGSEDKADDNTVDGDFEDVSDDKK</sequence>
<evidence type="ECO:0000256" key="1">
    <source>
        <dbReference type="ARBA" id="ARBA00002290"/>
    </source>
</evidence>
<dbReference type="EMBL" id="CP043431">
    <property type="protein sequence ID" value="QNT64971.1"/>
    <property type="molecule type" value="Genomic_DNA"/>
</dbReference>
<dbReference type="GO" id="GO:0140662">
    <property type="term" value="F:ATP-dependent protein folding chaperone"/>
    <property type="evidence" value="ECO:0007669"/>
    <property type="project" value="InterPro"/>
</dbReference>
<evidence type="ECO:0000256" key="2">
    <source>
        <dbReference type="ARBA" id="ARBA00007381"/>
    </source>
</evidence>
<keyword evidence="13" id="KW-1185">Reference proteome</keyword>
<protein>
    <recommendedName>
        <fullName evidence="3 9">Chaperone protein DnaK</fullName>
    </recommendedName>
    <alternativeName>
        <fullName evidence="9">HSP70</fullName>
    </alternativeName>
    <alternativeName>
        <fullName evidence="9">Heat shock 70 kDa protein</fullName>
    </alternativeName>
    <alternativeName>
        <fullName evidence="9">Heat shock protein 70</fullName>
    </alternativeName>
</protein>
<evidence type="ECO:0000313" key="12">
    <source>
        <dbReference type="EMBL" id="QNT64971.1"/>
    </source>
</evidence>
<feature type="region of interest" description="Disordered" evidence="11">
    <location>
        <begin position="573"/>
        <end position="607"/>
    </location>
</feature>
<dbReference type="FunFam" id="3.30.420.40:FF:000071">
    <property type="entry name" value="Molecular chaperone DnaK"/>
    <property type="match status" value="1"/>
</dbReference>
<dbReference type="Gene3D" id="3.90.640.10">
    <property type="entry name" value="Actin, Chain A, domain 4"/>
    <property type="match status" value="1"/>
</dbReference>
<dbReference type="AlphaFoldDB" id="A0A7H1MND5"/>